<dbReference type="Pfam" id="PF08501">
    <property type="entry name" value="Shikimate_dh_N"/>
    <property type="match status" value="1"/>
</dbReference>
<keyword evidence="2" id="KW-0057">Aromatic amino acid biosynthesis</keyword>
<evidence type="ECO:0000259" key="4">
    <source>
        <dbReference type="Pfam" id="PF18317"/>
    </source>
</evidence>
<dbReference type="CDD" id="cd01065">
    <property type="entry name" value="NAD_bind_Shikimate_DH"/>
    <property type="match status" value="1"/>
</dbReference>
<dbReference type="STRING" id="1631356.VV01_09450"/>
<dbReference type="PANTHER" id="PTHR21089:SF1">
    <property type="entry name" value="BIFUNCTIONAL 3-DEHYDROQUINATE DEHYDRATASE_SHIKIMATE DEHYDROGENASE, CHLOROPLASTIC"/>
    <property type="match status" value="1"/>
</dbReference>
<dbReference type="GO" id="GO:0009423">
    <property type="term" value="P:chorismate biosynthetic process"/>
    <property type="evidence" value="ECO:0007669"/>
    <property type="project" value="TreeGrafter"/>
</dbReference>
<dbReference type="InterPro" id="IPR041121">
    <property type="entry name" value="SDH_C"/>
</dbReference>
<feature type="domain" description="SDH C-terminal" evidence="4">
    <location>
        <begin position="252"/>
        <end position="279"/>
    </location>
</feature>
<reference evidence="6" key="1">
    <citation type="submission" date="2015-03" db="EMBL/GenBank/DDBJ databases">
        <title>Luteipulveratus halotolerans sp. nov., a novel actinobacterium (Dermacoccaceae) from Sarawak, Malaysia.</title>
        <authorList>
            <person name="Juboi H."/>
            <person name="Basik A."/>
            <person name="Shamsul S.S."/>
            <person name="Arnold P."/>
            <person name="Schmitt E.K."/>
            <person name="Sanglier J.-J."/>
            <person name="Yeo T."/>
        </authorList>
    </citation>
    <scope>NUCLEOTIDE SEQUENCE [LARGE SCALE GENOMIC DNA]</scope>
    <source>
        <strain evidence="6">C296001</strain>
    </source>
</reference>
<sequence>MSHSRAAVLGSPIAHSLSPLLHRAAYAEAGLSEWTYDAYDVRRDGLAEFVEGLGPQWRGLSLTMPLKEEALLVAAQSTPLALQVGAANTLTRRADGGWDADNTDVEGVRAALADAGVGEGRPARTAAVLGSGATARSVLAALAMLHVRDVTFVVRDVARESTLAQARDHGMTARVVRGTDDLAGWADADILVSTTPAGASDLIAQALGSVIDAGALAHDAPTGQVALDVVYADWPTSFARAVATRGCTVVGGIEMLVHQAAAQFELMTGRPAPLAQMQRVGRSAVSG</sequence>
<name>A0A0L6CNN9_9MICO</name>
<accession>A0A0L6CNN9</accession>
<dbReference type="GO" id="GO:0005829">
    <property type="term" value="C:cytosol"/>
    <property type="evidence" value="ECO:0007669"/>
    <property type="project" value="TreeGrafter"/>
</dbReference>
<evidence type="ECO:0008006" key="7">
    <source>
        <dbReference type="Google" id="ProtNLM"/>
    </source>
</evidence>
<dbReference type="GO" id="GO:0050661">
    <property type="term" value="F:NADP binding"/>
    <property type="evidence" value="ECO:0007669"/>
    <property type="project" value="TreeGrafter"/>
</dbReference>
<dbReference type="EMBL" id="LAIR01000002">
    <property type="protein sequence ID" value="KNX39342.1"/>
    <property type="molecule type" value="Genomic_DNA"/>
</dbReference>
<dbReference type="Proteomes" id="UP000037397">
    <property type="component" value="Unassembled WGS sequence"/>
</dbReference>
<dbReference type="InterPro" id="IPR046346">
    <property type="entry name" value="Aminoacid_DH-like_N_sf"/>
</dbReference>
<dbReference type="InterPro" id="IPR022893">
    <property type="entry name" value="Shikimate_DH_fam"/>
</dbReference>
<dbReference type="SUPFAM" id="SSF53223">
    <property type="entry name" value="Aminoacid dehydrogenase-like, N-terminal domain"/>
    <property type="match status" value="1"/>
</dbReference>
<dbReference type="Pfam" id="PF18317">
    <property type="entry name" value="SDH_C"/>
    <property type="match status" value="1"/>
</dbReference>
<dbReference type="GO" id="GO:0004764">
    <property type="term" value="F:shikimate 3-dehydrogenase (NADP+) activity"/>
    <property type="evidence" value="ECO:0007669"/>
    <property type="project" value="InterPro"/>
</dbReference>
<gene>
    <name evidence="5" type="ORF">VV01_09450</name>
</gene>
<dbReference type="NCBIfam" id="NF001311">
    <property type="entry name" value="PRK00258.1-3"/>
    <property type="match status" value="1"/>
</dbReference>
<evidence type="ECO:0000256" key="2">
    <source>
        <dbReference type="ARBA" id="ARBA00023141"/>
    </source>
</evidence>
<organism evidence="5 6">
    <name type="scientific">Luteipulveratus halotolerans</name>
    <dbReference type="NCBI Taxonomy" id="1631356"/>
    <lineage>
        <taxon>Bacteria</taxon>
        <taxon>Bacillati</taxon>
        <taxon>Actinomycetota</taxon>
        <taxon>Actinomycetes</taxon>
        <taxon>Micrococcales</taxon>
        <taxon>Dermacoccaceae</taxon>
        <taxon>Luteipulveratus</taxon>
    </lineage>
</organism>
<protein>
    <recommendedName>
        <fullName evidence="7">Shikimate dehydrogenase</fullName>
    </recommendedName>
</protein>
<evidence type="ECO:0000259" key="3">
    <source>
        <dbReference type="Pfam" id="PF08501"/>
    </source>
</evidence>
<dbReference type="PATRIC" id="fig|1631356.3.peg.1840"/>
<comment type="pathway">
    <text evidence="1">Metabolic intermediate biosynthesis; chorismate biosynthesis; chorismate from D-erythrose 4-phosphate and phosphoenolpyruvate: step 4/7.</text>
</comment>
<feature type="domain" description="Shikimate dehydrogenase substrate binding N-terminal" evidence="3">
    <location>
        <begin position="8"/>
        <end position="90"/>
    </location>
</feature>
<comment type="caution">
    <text evidence="5">The sequence shown here is derived from an EMBL/GenBank/DDBJ whole genome shotgun (WGS) entry which is preliminary data.</text>
</comment>
<dbReference type="SUPFAM" id="SSF51735">
    <property type="entry name" value="NAD(P)-binding Rossmann-fold domains"/>
    <property type="match status" value="1"/>
</dbReference>
<dbReference type="GO" id="GO:0019632">
    <property type="term" value="P:shikimate metabolic process"/>
    <property type="evidence" value="ECO:0007669"/>
    <property type="project" value="TreeGrafter"/>
</dbReference>
<keyword evidence="2" id="KW-0028">Amino-acid biosynthesis</keyword>
<dbReference type="GO" id="GO:0009073">
    <property type="term" value="P:aromatic amino acid family biosynthetic process"/>
    <property type="evidence" value="ECO:0007669"/>
    <property type="project" value="UniProtKB-KW"/>
</dbReference>
<dbReference type="InterPro" id="IPR036291">
    <property type="entry name" value="NAD(P)-bd_dom_sf"/>
</dbReference>
<keyword evidence="6" id="KW-1185">Reference proteome</keyword>
<evidence type="ECO:0000313" key="6">
    <source>
        <dbReference type="Proteomes" id="UP000037397"/>
    </source>
</evidence>
<dbReference type="Gene3D" id="3.40.50.10860">
    <property type="entry name" value="Leucine Dehydrogenase, chain A, domain 1"/>
    <property type="match status" value="1"/>
</dbReference>
<dbReference type="AlphaFoldDB" id="A0A0L6CNN9"/>
<dbReference type="PANTHER" id="PTHR21089">
    <property type="entry name" value="SHIKIMATE DEHYDROGENASE"/>
    <property type="match status" value="1"/>
</dbReference>
<evidence type="ECO:0000256" key="1">
    <source>
        <dbReference type="ARBA" id="ARBA00004871"/>
    </source>
</evidence>
<dbReference type="InterPro" id="IPR013708">
    <property type="entry name" value="Shikimate_DH-bd_N"/>
</dbReference>
<dbReference type="Gene3D" id="3.40.50.720">
    <property type="entry name" value="NAD(P)-binding Rossmann-like Domain"/>
    <property type="match status" value="1"/>
</dbReference>
<proteinExistence type="predicted"/>
<dbReference type="OrthoDB" id="9776868at2"/>
<evidence type="ECO:0000313" key="5">
    <source>
        <dbReference type="EMBL" id="KNX39342.1"/>
    </source>
</evidence>